<dbReference type="Pfam" id="PF00881">
    <property type="entry name" value="Nitroreductase"/>
    <property type="match status" value="1"/>
</dbReference>
<dbReference type="InterPro" id="IPR029479">
    <property type="entry name" value="Nitroreductase"/>
</dbReference>
<evidence type="ECO:0000313" key="6">
    <source>
        <dbReference type="EMBL" id="REI41167.1"/>
    </source>
</evidence>
<evidence type="ECO:0000259" key="5">
    <source>
        <dbReference type="Pfam" id="PF00881"/>
    </source>
</evidence>
<keyword evidence="2" id="KW-0285">Flavoprotein</keyword>
<reference evidence="6 7" key="1">
    <citation type="submission" date="2018-08" db="EMBL/GenBank/DDBJ databases">
        <title>Draft genome sequence of Psychrilyobacter sp. strain SD5 isolated from Black Sea water.</title>
        <authorList>
            <person name="Yadav S."/>
            <person name="Villanueva L."/>
            <person name="Damste J.S.S."/>
        </authorList>
    </citation>
    <scope>NUCLEOTIDE SEQUENCE [LARGE SCALE GENOMIC DNA]</scope>
    <source>
        <strain evidence="6 7">SD5</strain>
    </source>
</reference>
<dbReference type="SUPFAM" id="SSF55469">
    <property type="entry name" value="FMN-dependent nitroreductase-like"/>
    <property type="match status" value="1"/>
</dbReference>
<gene>
    <name evidence="6" type="ORF">DYH56_08060</name>
</gene>
<proteinExistence type="inferred from homology"/>
<comment type="similarity">
    <text evidence="1">Belongs to the flavin oxidoreductase frp family.</text>
</comment>
<dbReference type="InterPro" id="IPR000415">
    <property type="entry name" value="Nitroreductase-like"/>
</dbReference>
<evidence type="ECO:0000256" key="1">
    <source>
        <dbReference type="ARBA" id="ARBA00008366"/>
    </source>
</evidence>
<comment type="caution">
    <text evidence="6">The sequence shown here is derived from an EMBL/GenBank/DDBJ whole genome shotgun (WGS) entry which is preliminary data.</text>
</comment>
<name>A0ABX9KH54_9FUSO</name>
<dbReference type="PANTHER" id="PTHR43425">
    <property type="entry name" value="OXYGEN-INSENSITIVE NADPH NITROREDUCTASE"/>
    <property type="match status" value="1"/>
</dbReference>
<dbReference type="RefSeq" id="WP_114642338.1">
    <property type="nucleotide sequence ID" value="NZ_JAACIO010000013.1"/>
</dbReference>
<sequence>MNETLKTINNRVSLRWYEKKKISTEHMDKIIESAIGAPTAGNMVMYSIIHIQNKKTMKKLAISCDSQPFIGTASDILIFVADFNKWNSYYKNEGVYCDKGRRPGNAEMLLAFEDTMIASENAVIAGESLGIGSCYIGDILENYEYHKELLDLPDYTIPLGMLTFGYYPKDYKRVKRERFNREFIVFDEKYKKLDKAELKTMFELKEKEFSTKDSNEGKSFAGEFYKRKTNSDFMENFERSVDQWFKNWK</sequence>
<dbReference type="Gene3D" id="3.40.109.10">
    <property type="entry name" value="NADH Oxidase"/>
    <property type="match status" value="1"/>
</dbReference>
<protein>
    <submittedName>
        <fullName evidence="6">Nitroreductase</fullName>
    </submittedName>
</protein>
<evidence type="ECO:0000256" key="4">
    <source>
        <dbReference type="ARBA" id="ARBA00023002"/>
    </source>
</evidence>
<evidence type="ECO:0000313" key="7">
    <source>
        <dbReference type="Proteomes" id="UP000263486"/>
    </source>
</evidence>
<accession>A0ABX9KH54</accession>
<dbReference type="Proteomes" id="UP000263486">
    <property type="component" value="Unassembled WGS sequence"/>
</dbReference>
<organism evidence="6 7">
    <name type="scientific">Psychrilyobacter piezotolerans</name>
    <dbReference type="NCBI Taxonomy" id="2293438"/>
    <lineage>
        <taxon>Bacteria</taxon>
        <taxon>Fusobacteriati</taxon>
        <taxon>Fusobacteriota</taxon>
        <taxon>Fusobacteriia</taxon>
        <taxon>Fusobacteriales</taxon>
        <taxon>Fusobacteriaceae</taxon>
        <taxon>Psychrilyobacter</taxon>
    </lineage>
</organism>
<evidence type="ECO:0000256" key="2">
    <source>
        <dbReference type="ARBA" id="ARBA00022630"/>
    </source>
</evidence>
<keyword evidence="4" id="KW-0560">Oxidoreductase</keyword>
<keyword evidence="3" id="KW-0288">FMN</keyword>
<dbReference type="PANTHER" id="PTHR43425:SF2">
    <property type="entry name" value="OXYGEN-INSENSITIVE NADPH NITROREDUCTASE"/>
    <property type="match status" value="1"/>
</dbReference>
<evidence type="ECO:0000256" key="3">
    <source>
        <dbReference type="ARBA" id="ARBA00022643"/>
    </source>
</evidence>
<keyword evidence="7" id="KW-1185">Reference proteome</keyword>
<feature type="domain" description="Nitroreductase" evidence="5">
    <location>
        <begin position="8"/>
        <end position="166"/>
    </location>
</feature>
<dbReference type="EMBL" id="QUAJ01000012">
    <property type="protein sequence ID" value="REI41167.1"/>
    <property type="molecule type" value="Genomic_DNA"/>
</dbReference>
<dbReference type="InterPro" id="IPR016446">
    <property type="entry name" value="Flavin_OxRdtase_Frp"/>
</dbReference>